<dbReference type="EMBL" id="CP060028">
    <property type="protein sequence ID" value="QND82187.1"/>
    <property type="molecule type" value="Genomic_DNA"/>
</dbReference>
<gene>
    <name evidence="2" type="ORF">H4W19_03125</name>
</gene>
<sequence length="248" mass="25468">MVMSTTKASPAPSISRNITEIPGKTMTRFAPLALALSLVLLSACSGKDKAPDAGEGDGVAVSRALWGQNLTLNATGQPQAEISAKGDFIVGGKKVEVSDTQRALLIAYHRELGGIADAGIATGKEGAKLAGKAVGAAVKGIFSGNPDQIDKQIEAEAKKVEAEAMKICDRLPGLYKAQQDLAAALPAFQPYASMDEGDAEDCRTSHTENHEAGKDIGRAIGRAVKGDNSDATNAAAEADAAAAEPTKP</sequence>
<feature type="region of interest" description="Disordered" evidence="1">
    <location>
        <begin position="196"/>
        <end position="248"/>
    </location>
</feature>
<feature type="compositionally biased region" description="Low complexity" evidence="1">
    <location>
        <begin position="230"/>
        <end position="248"/>
    </location>
</feature>
<proteinExistence type="predicted"/>
<evidence type="ECO:0008006" key="4">
    <source>
        <dbReference type="Google" id="ProtNLM"/>
    </source>
</evidence>
<evidence type="ECO:0000313" key="3">
    <source>
        <dbReference type="Proteomes" id="UP000515506"/>
    </source>
</evidence>
<organism evidence="2 3">
    <name type="scientific">Pseudoxanthomonas mexicana</name>
    <dbReference type="NCBI Taxonomy" id="128785"/>
    <lineage>
        <taxon>Bacteria</taxon>
        <taxon>Pseudomonadati</taxon>
        <taxon>Pseudomonadota</taxon>
        <taxon>Gammaproteobacteria</taxon>
        <taxon>Lysobacterales</taxon>
        <taxon>Lysobacteraceae</taxon>
        <taxon>Pseudoxanthomonas</taxon>
    </lineage>
</organism>
<evidence type="ECO:0000313" key="2">
    <source>
        <dbReference type="EMBL" id="QND82187.1"/>
    </source>
</evidence>
<evidence type="ECO:0000256" key="1">
    <source>
        <dbReference type="SAM" id="MobiDB-lite"/>
    </source>
</evidence>
<feature type="compositionally biased region" description="Basic and acidic residues" evidence="1">
    <location>
        <begin position="200"/>
        <end position="217"/>
    </location>
</feature>
<accession>A0ABX6RGB9</accession>
<reference evidence="2 3" key="1">
    <citation type="submission" date="2020-08" db="EMBL/GenBank/DDBJ databases">
        <title>Streptomycin resistant and MDR strain, P. mexicana.</title>
        <authorList>
            <person name="Ganesh-kumar S."/>
            <person name="Zhe T."/>
            <person name="Yu Z."/>
            <person name="Min Y."/>
        </authorList>
    </citation>
    <scope>NUCLEOTIDE SEQUENCE [LARGE SCALE GENOMIC DNA]</scope>
    <source>
        <strain evidence="2 3">GTZY</strain>
    </source>
</reference>
<name>A0ABX6RGB9_PSEMX</name>
<dbReference type="RefSeq" id="WP_185897293.1">
    <property type="nucleotide sequence ID" value="NZ_CP060028.1"/>
</dbReference>
<keyword evidence="3" id="KW-1185">Reference proteome</keyword>
<protein>
    <recommendedName>
        <fullName evidence="4">DUF2884 family protein</fullName>
    </recommendedName>
</protein>
<dbReference type="Proteomes" id="UP000515506">
    <property type="component" value="Chromosome"/>
</dbReference>